<dbReference type="Proteomes" id="UP000064967">
    <property type="component" value="Chromosome"/>
</dbReference>
<dbReference type="KEGG" id="llu:AKJ09_06775"/>
<feature type="chain" id="PRO_5005466731" description="Lipoprotein" evidence="1">
    <location>
        <begin position="26"/>
        <end position="70"/>
    </location>
</feature>
<sequence length="70" mass="6367">MRPNLSASNIAVVLATLVAGAGATAACGSSQPSAVNAHEVAPPATANAGGQASCSGAAHCGAAAHADGGK</sequence>
<evidence type="ECO:0008006" key="4">
    <source>
        <dbReference type="Google" id="ProtNLM"/>
    </source>
</evidence>
<protein>
    <recommendedName>
        <fullName evidence="4">Lipoprotein</fullName>
    </recommendedName>
</protein>
<dbReference type="RefSeq" id="WP_146651458.1">
    <property type="nucleotide sequence ID" value="NZ_CP012333.1"/>
</dbReference>
<feature type="signal peptide" evidence="1">
    <location>
        <begin position="1"/>
        <end position="25"/>
    </location>
</feature>
<dbReference type="AlphaFoldDB" id="A0A0K1Q398"/>
<organism evidence="2 3">
    <name type="scientific">Labilithrix luteola</name>
    <dbReference type="NCBI Taxonomy" id="1391654"/>
    <lineage>
        <taxon>Bacteria</taxon>
        <taxon>Pseudomonadati</taxon>
        <taxon>Myxococcota</taxon>
        <taxon>Polyangia</taxon>
        <taxon>Polyangiales</taxon>
        <taxon>Labilitrichaceae</taxon>
        <taxon>Labilithrix</taxon>
    </lineage>
</organism>
<dbReference type="PROSITE" id="PS51257">
    <property type="entry name" value="PROKAR_LIPOPROTEIN"/>
    <property type="match status" value="1"/>
</dbReference>
<keyword evidence="1" id="KW-0732">Signal</keyword>
<accession>A0A0K1Q398</accession>
<evidence type="ECO:0000313" key="2">
    <source>
        <dbReference type="EMBL" id="AKV00112.1"/>
    </source>
</evidence>
<dbReference type="EMBL" id="CP012333">
    <property type="protein sequence ID" value="AKV00112.1"/>
    <property type="molecule type" value="Genomic_DNA"/>
</dbReference>
<gene>
    <name evidence="2" type="ORF">AKJ09_06775</name>
</gene>
<dbReference type="STRING" id="1391654.AKJ09_06775"/>
<keyword evidence="3" id="KW-1185">Reference proteome</keyword>
<name>A0A0K1Q398_9BACT</name>
<reference evidence="2 3" key="1">
    <citation type="submission" date="2015-08" db="EMBL/GenBank/DDBJ databases">
        <authorList>
            <person name="Babu N.S."/>
            <person name="Beckwith C.J."/>
            <person name="Beseler K.G."/>
            <person name="Brison A."/>
            <person name="Carone J.V."/>
            <person name="Caskin T.P."/>
            <person name="Diamond M."/>
            <person name="Durham M.E."/>
            <person name="Foxe J.M."/>
            <person name="Go M."/>
            <person name="Henderson B.A."/>
            <person name="Jones I.B."/>
            <person name="McGettigan J.A."/>
            <person name="Micheletti S.J."/>
            <person name="Nasrallah M.E."/>
            <person name="Ortiz D."/>
            <person name="Piller C.R."/>
            <person name="Privatt S.R."/>
            <person name="Schneider S.L."/>
            <person name="Sharp S."/>
            <person name="Smith T.C."/>
            <person name="Stanton J.D."/>
            <person name="Ullery H.E."/>
            <person name="Wilson R.J."/>
            <person name="Serrano M.G."/>
            <person name="Buck G."/>
            <person name="Lee V."/>
            <person name="Wang Y."/>
            <person name="Carvalho R."/>
            <person name="Voegtly L."/>
            <person name="Shi R."/>
            <person name="Duckworth R."/>
            <person name="Johnson A."/>
            <person name="Loviza R."/>
            <person name="Walstead R."/>
            <person name="Shah Z."/>
            <person name="Kiflezghi M."/>
            <person name="Wade K."/>
            <person name="Ball S.L."/>
            <person name="Bradley K.W."/>
            <person name="Asai D.J."/>
            <person name="Bowman C.A."/>
            <person name="Russell D.A."/>
            <person name="Pope W.H."/>
            <person name="Jacobs-Sera D."/>
            <person name="Hendrix R.W."/>
            <person name="Hatfull G.F."/>
        </authorList>
    </citation>
    <scope>NUCLEOTIDE SEQUENCE [LARGE SCALE GENOMIC DNA]</scope>
    <source>
        <strain evidence="2 3">DSM 27648</strain>
    </source>
</reference>
<proteinExistence type="predicted"/>
<evidence type="ECO:0000256" key="1">
    <source>
        <dbReference type="SAM" id="SignalP"/>
    </source>
</evidence>
<evidence type="ECO:0000313" key="3">
    <source>
        <dbReference type="Proteomes" id="UP000064967"/>
    </source>
</evidence>